<sequence length="709" mass="82104">MKVRNTTTSEILQLASTPFARGGEGLLYRVVAPKGYAAIVAKIYHPPKRTKERWNKLRYLVQNPPVFENKEQAMLISWPIALLEKKQAFMGFLMPFANGELLEVLATTKLPQYLSEEWQRFKLGTIQASKLRQKVCFNIAVALYHIHKTGHYVMVDLKPDNILIQQNGLVSLVDMDSVEIVNGNQTLFAAAMATPEFAPPEFHQLTKRTQAIPISWDQFSIAIIFYKVLLGIHPFAATTQGKYETAVGLGQKVKHGLYVHNKVYQDYFDTIPFPHAAFYQLPTVLQYLFNRCFIQGIQRLGARPTAEDWCLALGEEKEEAEAPTYFIPMDGLTLETPALEIASNSIFVHSFEATFGATISKQSSQLIDKIKEEQRSWKKLIGKSLLGVAALGTVVFLGIKYYFVLPIVFIAALLLWYNQRKQKRQDPTPIFLPTTLHVATKWKPLLNEKIQLLFEGYQNQKKAYQQLISSFYQTSGELQKKWEENTKVYKKKCRQLNQEKWQKNVAITQERNQQPLWKQFVGRTSEEKQRFLKKKYLPSCLQNLADEQQQKIKTIDAEHQAIWQDLEYKFYEELDLISKNVSFQRVKAKKEAEDRFVEARQKIIDAIQAQKKETNQYYEAQQKIIKDSVHNYCEQLDAIESLALNKKMLLNQRLDLKYKTLLSEMELEQMALKKALTTLEKDFDTKYEQLLEPLQIMLKKLGLVMNLEQ</sequence>
<reference evidence="11" key="1">
    <citation type="submission" date="2022-09" db="EMBL/GenBank/DDBJ databases">
        <title>Aureispira anguillicida sp. nov., isolated from Leptocephalus of Japanese eel Anguilla japonica.</title>
        <authorList>
            <person name="Yuasa K."/>
            <person name="Mekata T."/>
            <person name="Ikunari K."/>
        </authorList>
    </citation>
    <scope>NUCLEOTIDE SEQUENCE</scope>
    <source>
        <strain evidence="11">EL160426</strain>
    </source>
</reference>
<organism evidence="11 12">
    <name type="scientific">Aureispira anguillae</name>
    <dbReference type="NCBI Taxonomy" id="2864201"/>
    <lineage>
        <taxon>Bacteria</taxon>
        <taxon>Pseudomonadati</taxon>
        <taxon>Bacteroidota</taxon>
        <taxon>Saprospiria</taxon>
        <taxon>Saprospirales</taxon>
        <taxon>Saprospiraceae</taxon>
        <taxon>Aureispira</taxon>
    </lineage>
</organism>
<dbReference type="AlphaFoldDB" id="A0A916DTF8"/>
<keyword evidence="2" id="KW-0723">Serine/threonine-protein kinase</keyword>
<feature type="domain" description="Protein kinase" evidence="10">
    <location>
        <begin position="13"/>
        <end position="311"/>
    </location>
</feature>
<evidence type="ECO:0000256" key="1">
    <source>
        <dbReference type="ARBA" id="ARBA00012513"/>
    </source>
</evidence>
<comment type="catalytic activity">
    <reaction evidence="8">
        <text>L-seryl-[protein] + ATP = O-phospho-L-seryl-[protein] + ADP + H(+)</text>
        <dbReference type="Rhea" id="RHEA:17989"/>
        <dbReference type="Rhea" id="RHEA-COMP:9863"/>
        <dbReference type="Rhea" id="RHEA-COMP:11604"/>
        <dbReference type="ChEBI" id="CHEBI:15378"/>
        <dbReference type="ChEBI" id="CHEBI:29999"/>
        <dbReference type="ChEBI" id="CHEBI:30616"/>
        <dbReference type="ChEBI" id="CHEBI:83421"/>
        <dbReference type="ChEBI" id="CHEBI:456216"/>
        <dbReference type="EC" id="2.7.11.1"/>
    </reaction>
</comment>
<keyword evidence="9" id="KW-1133">Transmembrane helix</keyword>
<dbReference type="GO" id="GO:0005524">
    <property type="term" value="F:ATP binding"/>
    <property type="evidence" value="ECO:0007669"/>
    <property type="project" value="UniProtKB-KW"/>
</dbReference>
<evidence type="ECO:0000313" key="12">
    <source>
        <dbReference type="Proteomes" id="UP001060919"/>
    </source>
</evidence>
<dbReference type="Proteomes" id="UP001060919">
    <property type="component" value="Chromosome"/>
</dbReference>
<keyword evidence="9" id="KW-0812">Transmembrane</keyword>
<evidence type="ECO:0000313" key="11">
    <source>
        <dbReference type="EMBL" id="BDS11757.1"/>
    </source>
</evidence>
<keyword evidence="6" id="KW-0067">ATP-binding</keyword>
<dbReference type="SMART" id="SM00220">
    <property type="entry name" value="S_TKc"/>
    <property type="match status" value="1"/>
</dbReference>
<keyword evidence="5" id="KW-0418">Kinase</keyword>
<protein>
    <recommendedName>
        <fullName evidence="1">non-specific serine/threonine protein kinase</fullName>
        <ecNumber evidence="1">2.7.11.1</ecNumber>
    </recommendedName>
</protein>
<dbReference type="GO" id="GO:0004674">
    <property type="term" value="F:protein serine/threonine kinase activity"/>
    <property type="evidence" value="ECO:0007669"/>
    <property type="project" value="UniProtKB-KW"/>
</dbReference>
<dbReference type="Gene3D" id="1.10.510.10">
    <property type="entry name" value="Transferase(Phosphotransferase) domain 1"/>
    <property type="match status" value="1"/>
</dbReference>
<dbReference type="EC" id="2.7.11.1" evidence="1"/>
<evidence type="ECO:0000256" key="7">
    <source>
        <dbReference type="ARBA" id="ARBA00047899"/>
    </source>
</evidence>
<dbReference type="Pfam" id="PF00069">
    <property type="entry name" value="Pkinase"/>
    <property type="match status" value="1"/>
</dbReference>
<feature type="transmembrane region" description="Helical" evidence="9">
    <location>
        <begin position="385"/>
        <end position="417"/>
    </location>
</feature>
<dbReference type="RefSeq" id="WP_264792903.1">
    <property type="nucleotide sequence ID" value="NZ_AP026867.1"/>
</dbReference>
<evidence type="ECO:0000256" key="9">
    <source>
        <dbReference type="SAM" id="Phobius"/>
    </source>
</evidence>
<evidence type="ECO:0000256" key="6">
    <source>
        <dbReference type="ARBA" id="ARBA00022840"/>
    </source>
</evidence>
<dbReference type="SUPFAM" id="SSF56112">
    <property type="entry name" value="Protein kinase-like (PK-like)"/>
    <property type="match status" value="1"/>
</dbReference>
<dbReference type="InterPro" id="IPR011009">
    <property type="entry name" value="Kinase-like_dom_sf"/>
</dbReference>
<evidence type="ECO:0000256" key="2">
    <source>
        <dbReference type="ARBA" id="ARBA00022527"/>
    </source>
</evidence>
<name>A0A916DTF8_9BACT</name>
<evidence type="ECO:0000256" key="3">
    <source>
        <dbReference type="ARBA" id="ARBA00022679"/>
    </source>
</evidence>
<comment type="catalytic activity">
    <reaction evidence="7">
        <text>L-threonyl-[protein] + ATP = O-phospho-L-threonyl-[protein] + ADP + H(+)</text>
        <dbReference type="Rhea" id="RHEA:46608"/>
        <dbReference type="Rhea" id="RHEA-COMP:11060"/>
        <dbReference type="Rhea" id="RHEA-COMP:11605"/>
        <dbReference type="ChEBI" id="CHEBI:15378"/>
        <dbReference type="ChEBI" id="CHEBI:30013"/>
        <dbReference type="ChEBI" id="CHEBI:30616"/>
        <dbReference type="ChEBI" id="CHEBI:61977"/>
        <dbReference type="ChEBI" id="CHEBI:456216"/>
        <dbReference type="EC" id="2.7.11.1"/>
    </reaction>
</comment>
<evidence type="ECO:0000259" key="10">
    <source>
        <dbReference type="PROSITE" id="PS50011"/>
    </source>
</evidence>
<evidence type="ECO:0000256" key="8">
    <source>
        <dbReference type="ARBA" id="ARBA00048679"/>
    </source>
</evidence>
<dbReference type="InterPro" id="IPR000719">
    <property type="entry name" value="Prot_kinase_dom"/>
</dbReference>
<keyword evidence="4" id="KW-0547">Nucleotide-binding</keyword>
<keyword evidence="12" id="KW-1185">Reference proteome</keyword>
<keyword evidence="9" id="KW-0472">Membrane</keyword>
<dbReference type="PROSITE" id="PS50011">
    <property type="entry name" value="PROTEIN_KINASE_DOM"/>
    <property type="match status" value="1"/>
</dbReference>
<dbReference type="InterPro" id="IPR050236">
    <property type="entry name" value="Ser_Thr_kinase_AGC"/>
</dbReference>
<dbReference type="PANTHER" id="PTHR24356">
    <property type="entry name" value="SERINE/THREONINE-PROTEIN KINASE"/>
    <property type="match status" value="1"/>
</dbReference>
<proteinExistence type="predicted"/>
<gene>
    <name evidence="11" type="ORF">AsAng_0024710</name>
</gene>
<evidence type="ECO:0000256" key="4">
    <source>
        <dbReference type="ARBA" id="ARBA00022741"/>
    </source>
</evidence>
<evidence type="ECO:0000256" key="5">
    <source>
        <dbReference type="ARBA" id="ARBA00022777"/>
    </source>
</evidence>
<keyword evidence="3" id="KW-0808">Transferase</keyword>
<dbReference type="EMBL" id="AP026867">
    <property type="protein sequence ID" value="BDS11757.1"/>
    <property type="molecule type" value="Genomic_DNA"/>
</dbReference>
<accession>A0A916DTF8</accession>
<dbReference type="KEGG" id="aup:AsAng_0024710"/>